<dbReference type="GO" id="GO:0022857">
    <property type="term" value="F:transmembrane transporter activity"/>
    <property type="evidence" value="ECO:0007669"/>
    <property type="project" value="TreeGrafter"/>
</dbReference>
<dbReference type="STRING" id="1552.A7L45_10855"/>
<evidence type="ECO:0000256" key="4">
    <source>
        <dbReference type="ARBA" id="ARBA00022989"/>
    </source>
</evidence>
<evidence type="ECO:0000256" key="5">
    <source>
        <dbReference type="ARBA" id="ARBA00023136"/>
    </source>
</evidence>
<feature type="domain" description="ABC3 transporter permease C-terminal" evidence="8">
    <location>
        <begin position="710"/>
        <end position="826"/>
    </location>
</feature>
<reference evidence="10" key="1">
    <citation type="journal article" date="2016" name="Front. Microbiol.">
        <title>Complete Genome Sequence of Clostridium estertheticum DSM 8809, a Microbe Identified in Spoiled Vacuum Packed Beef.</title>
        <authorList>
            <person name="Yu Z."/>
            <person name="Gunn L."/>
            <person name="Brennan E."/>
            <person name="Reid R."/>
            <person name="Wall P.G."/>
            <person name="Gaora O.P."/>
            <person name="Hurley D."/>
            <person name="Bolton D."/>
            <person name="Fanning S."/>
        </authorList>
    </citation>
    <scope>NUCLEOTIDE SEQUENCE [LARGE SCALE GENOMIC DNA]</scope>
    <source>
        <strain evidence="10">DSM 8809</strain>
    </source>
</reference>
<feature type="transmembrane region" description="Helical" evidence="7">
    <location>
        <begin position="259"/>
        <end position="281"/>
    </location>
</feature>
<evidence type="ECO:0000256" key="6">
    <source>
        <dbReference type="ARBA" id="ARBA00038076"/>
    </source>
</evidence>
<feature type="transmembrane region" description="Helical" evidence="7">
    <location>
        <begin position="434"/>
        <end position="455"/>
    </location>
</feature>
<feature type="transmembrane region" description="Helical" evidence="7">
    <location>
        <begin position="360"/>
        <end position="380"/>
    </location>
</feature>
<sequence>MKFENNNKEVIKRITNRSLKTNKIRNIFAILAIILTTFMISSVFSIGISFIKNYKTMNLRIQGTTASVALGKPTETQINKIKDLNLATDIGYEISAGRVDLDSLTKNRTKIIIKNSSLDNFEKQSKPAISNIKGKYPTEESEVMASRRALEFLGKSDAKIGDKIEFPARIDGKVVNKAFILSGIYTTYDIVQDTGYLLVSEKFIKENGLSLEKDGNLLITLKESSKDAAPKILKKEVKLIGQQEFSFNYDITDSLSDTAIATAGVAIMIVLFIVLSGYLLIYNVLYIAVNKDINFYGLLKTIGTSPKQIKKIVKGQALRLSLMGIPIGLILGAIVSFGIVPMAMRILFSGAEAGAMPTDVSFSPFIFLAAALFSLLTVILSCRKPAKIAGNISEAEALRYTGANIKKKKERKTTNGGKLYKMAWYNIFREKKRAIIVFLSLFMGIITFLSVSTFLGSVKVENYINKYVKQDFTIQNIKAEKGKIDDIFIEKIKSIKGVNTVYGTKTSFLQLEMNDDVLLPAFNEMYKRLGQSQAQLKEFLESAKKNKSLFSSSIIGIDDNLIERIHKEAKEKFDIEAFKKGELILIESWSYGDNYKNIKGDLTIKNTKTGKEETYPVQIFKDNTEFLPPGLPASLGLPTIYMSTSALEKLDEATNNYILYIDGEEKYEPKINMELKRMSSERGLWFESKSEKTEEFNKSQIVMSVLGGGISIILILIGILNFINIMITGVNVRLKELAIMESIGMTKKQIKKMLTFEGLYYAGITTILILTVGMAVIYGVGTLTIKIADYAVFTVPAIEIISVIIVIFIVCLITPAILFTNSTKKSVTERIRGIE</sequence>
<feature type="domain" description="ABC3 transporter permease C-terminal" evidence="8">
    <location>
        <begin position="267"/>
        <end position="387"/>
    </location>
</feature>
<feature type="transmembrane region" description="Helical" evidence="7">
    <location>
        <begin position="758"/>
        <end position="780"/>
    </location>
</feature>
<dbReference type="AlphaFoldDB" id="A0A1J0GGU5"/>
<evidence type="ECO:0000256" key="1">
    <source>
        <dbReference type="ARBA" id="ARBA00004651"/>
    </source>
</evidence>
<dbReference type="InterPro" id="IPR003838">
    <property type="entry name" value="ABC3_permease_C"/>
</dbReference>
<keyword evidence="4 7" id="KW-1133">Transmembrane helix</keyword>
<evidence type="ECO:0000256" key="7">
    <source>
        <dbReference type="SAM" id="Phobius"/>
    </source>
</evidence>
<protein>
    <recommendedName>
        <fullName evidence="8">ABC3 transporter permease C-terminal domain-containing protein</fullName>
    </recommendedName>
</protein>
<name>A0A1J0GGU5_9CLOT</name>
<dbReference type="GO" id="GO:0005886">
    <property type="term" value="C:plasma membrane"/>
    <property type="evidence" value="ECO:0007669"/>
    <property type="project" value="UniProtKB-SubCell"/>
</dbReference>
<accession>A0A1J0GGU5</accession>
<dbReference type="Proteomes" id="UP000182569">
    <property type="component" value="Chromosome"/>
</dbReference>
<dbReference type="PANTHER" id="PTHR30572">
    <property type="entry name" value="MEMBRANE COMPONENT OF TRANSPORTER-RELATED"/>
    <property type="match status" value="1"/>
</dbReference>
<dbReference type="InterPro" id="IPR050250">
    <property type="entry name" value="Macrolide_Exporter_MacB"/>
</dbReference>
<dbReference type="RefSeq" id="WP_071612822.1">
    <property type="nucleotide sequence ID" value="NZ_CP015756.1"/>
</dbReference>
<evidence type="ECO:0000256" key="3">
    <source>
        <dbReference type="ARBA" id="ARBA00022692"/>
    </source>
</evidence>
<keyword evidence="2" id="KW-1003">Cell membrane</keyword>
<dbReference type="EMBL" id="CP015756">
    <property type="protein sequence ID" value="APC40531.1"/>
    <property type="molecule type" value="Genomic_DNA"/>
</dbReference>
<proteinExistence type="inferred from homology"/>
<dbReference type="OrthoDB" id="1694171at2"/>
<feature type="transmembrane region" description="Helical" evidence="7">
    <location>
        <begin position="27"/>
        <end position="51"/>
    </location>
</feature>
<dbReference type="Pfam" id="PF02687">
    <property type="entry name" value="FtsX"/>
    <property type="match status" value="2"/>
</dbReference>
<keyword evidence="10" id="KW-1185">Reference proteome</keyword>
<comment type="similarity">
    <text evidence="6">Belongs to the ABC-4 integral membrane protein family.</text>
</comment>
<evidence type="ECO:0000313" key="9">
    <source>
        <dbReference type="EMBL" id="APC40531.1"/>
    </source>
</evidence>
<keyword evidence="5 7" id="KW-0472">Membrane</keyword>
<dbReference type="PANTHER" id="PTHR30572:SF4">
    <property type="entry name" value="ABC TRANSPORTER PERMEASE YTRF"/>
    <property type="match status" value="1"/>
</dbReference>
<comment type="subcellular location">
    <subcellularLocation>
        <location evidence="1">Cell membrane</location>
        <topology evidence="1">Multi-pass membrane protein</topology>
    </subcellularLocation>
</comment>
<gene>
    <name evidence="9" type="ORF">A7L45_10855</name>
</gene>
<feature type="transmembrane region" description="Helical" evidence="7">
    <location>
        <begin position="800"/>
        <end position="820"/>
    </location>
</feature>
<feature type="transmembrane region" description="Helical" evidence="7">
    <location>
        <begin position="317"/>
        <end position="340"/>
    </location>
</feature>
<feature type="transmembrane region" description="Helical" evidence="7">
    <location>
        <begin position="701"/>
        <end position="723"/>
    </location>
</feature>
<evidence type="ECO:0000259" key="8">
    <source>
        <dbReference type="Pfam" id="PF02687"/>
    </source>
</evidence>
<organism evidence="9 10">
    <name type="scientific">Clostridium estertheticum subsp. estertheticum</name>
    <dbReference type="NCBI Taxonomy" id="1552"/>
    <lineage>
        <taxon>Bacteria</taxon>
        <taxon>Bacillati</taxon>
        <taxon>Bacillota</taxon>
        <taxon>Clostridia</taxon>
        <taxon>Eubacteriales</taxon>
        <taxon>Clostridiaceae</taxon>
        <taxon>Clostridium</taxon>
    </lineage>
</organism>
<evidence type="ECO:0000256" key="2">
    <source>
        <dbReference type="ARBA" id="ARBA00022475"/>
    </source>
</evidence>
<keyword evidence="3 7" id="KW-0812">Transmembrane</keyword>
<evidence type="ECO:0000313" key="10">
    <source>
        <dbReference type="Proteomes" id="UP000182569"/>
    </source>
</evidence>
<dbReference type="KEGG" id="ceu:A7L45_10855"/>